<protein>
    <submittedName>
        <fullName evidence="2">Transcriptional regulator</fullName>
    </submittedName>
</protein>
<dbReference type="InterPro" id="IPR001387">
    <property type="entry name" value="Cro/C1-type_HTH"/>
</dbReference>
<dbReference type="OrthoDB" id="3518652at2"/>
<dbReference type="AlphaFoldDB" id="A0A3E0W4E8"/>
<dbReference type="PANTHER" id="PTHR35010">
    <property type="entry name" value="BLL4672 PROTEIN-RELATED"/>
    <property type="match status" value="1"/>
</dbReference>
<dbReference type="Gene3D" id="3.30.450.180">
    <property type="match status" value="1"/>
</dbReference>
<evidence type="ECO:0000313" key="2">
    <source>
        <dbReference type="EMBL" id="RFA16645.1"/>
    </source>
</evidence>
<dbReference type="EMBL" id="NBXB01000011">
    <property type="protein sequence ID" value="RFA16645.1"/>
    <property type="molecule type" value="Genomic_DNA"/>
</dbReference>
<dbReference type="Proteomes" id="UP000256541">
    <property type="component" value="Unassembled WGS sequence"/>
</dbReference>
<dbReference type="Pfam" id="PF17765">
    <property type="entry name" value="MLTR_LBD"/>
    <property type="match status" value="1"/>
</dbReference>
<dbReference type="InterPro" id="IPR010982">
    <property type="entry name" value="Lambda_DNA-bd_dom_sf"/>
</dbReference>
<proteinExistence type="predicted"/>
<dbReference type="GO" id="GO:0003677">
    <property type="term" value="F:DNA binding"/>
    <property type="evidence" value="ECO:0007669"/>
    <property type="project" value="InterPro"/>
</dbReference>
<dbReference type="Pfam" id="PF13560">
    <property type="entry name" value="HTH_31"/>
    <property type="match status" value="1"/>
</dbReference>
<evidence type="ECO:0000259" key="1">
    <source>
        <dbReference type="PROSITE" id="PS50943"/>
    </source>
</evidence>
<reference evidence="2 3" key="1">
    <citation type="submission" date="2017-04" db="EMBL/GenBank/DDBJ databases">
        <title>Comparative genome analysis of Subtercola boreus.</title>
        <authorList>
            <person name="Cho Y.-J."/>
            <person name="Cho A."/>
            <person name="Kim O.-S."/>
            <person name="Lee J.-I."/>
        </authorList>
    </citation>
    <scope>NUCLEOTIDE SEQUENCE [LARGE SCALE GENOMIC DNA]</scope>
    <source>
        <strain evidence="2 3">P27479</strain>
    </source>
</reference>
<dbReference type="InterPro" id="IPR041413">
    <property type="entry name" value="MLTR_LBD"/>
</dbReference>
<sequence length="295" mass="31238">MQDDPHGDLGALLRSWRDRLSPVDVGLAAGDSRRAAGLRREELAALAGLSVDYVVRLEQGRARRPSGQVAAALARALQLSEAERDHLFIVAGLLPPSPREVPAHIPPGVQRLVARLGEVPLAVFTASWDLISWSPLWAALLGEPVPGRGSGPARGSGSRPNLIRSLFTGEPLHEGENGIVSRSGSLARFGASLVGDLRRVHGRYPDDRGVSALVTELLGASPEFRRLWESGAVGEHQSERKVVHNAVVGDVELDCDVFSVAGSDVRIVAYTAATGSDAAAKLDFLRVSAVGAATR</sequence>
<name>A0A3E0W4E8_9MICO</name>
<dbReference type="SMART" id="SM00530">
    <property type="entry name" value="HTH_XRE"/>
    <property type="match status" value="1"/>
</dbReference>
<comment type="caution">
    <text evidence="2">The sequence shown here is derived from an EMBL/GenBank/DDBJ whole genome shotgun (WGS) entry which is preliminary data.</text>
</comment>
<dbReference type="RefSeq" id="WP_116410508.1">
    <property type="nucleotide sequence ID" value="NZ_NBXB01000011.1"/>
</dbReference>
<dbReference type="SUPFAM" id="SSF47413">
    <property type="entry name" value="lambda repressor-like DNA-binding domains"/>
    <property type="match status" value="1"/>
</dbReference>
<accession>A0A3E0W4E8</accession>
<gene>
    <name evidence="2" type="ORF">B7R22_04030</name>
</gene>
<feature type="domain" description="HTH cro/C1-type" evidence="1">
    <location>
        <begin position="33"/>
        <end position="84"/>
    </location>
</feature>
<organism evidence="2 3">
    <name type="scientific">Subtercola boreus</name>
    <dbReference type="NCBI Taxonomy" id="120213"/>
    <lineage>
        <taxon>Bacteria</taxon>
        <taxon>Bacillati</taxon>
        <taxon>Actinomycetota</taxon>
        <taxon>Actinomycetes</taxon>
        <taxon>Micrococcales</taxon>
        <taxon>Microbacteriaceae</taxon>
        <taxon>Subtercola</taxon>
    </lineage>
</organism>
<dbReference type="CDD" id="cd00093">
    <property type="entry name" value="HTH_XRE"/>
    <property type="match status" value="1"/>
</dbReference>
<dbReference type="PANTHER" id="PTHR35010:SF2">
    <property type="entry name" value="BLL4672 PROTEIN"/>
    <property type="match status" value="1"/>
</dbReference>
<evidence type="ECO:0000313" key="3">
    <source>
        <dbReference type="Proteomes" id="UP000256541"/>
    </source>
</evidence>
<dbReference type="PROSITE" id="PS50943">
    <property type="entry name" value="HTH_CROC1"/>
    <property type="match status" value="1"/>
</dbReference>
<dbReference type="Gene3D" id="1.10.260.40">
    <property type="entry name" value="lambda repressor-like DNA-binding domains"/>
    <property type="match status" value="1"/>
</dbReference>